<dbReference type="RefSeq" id="WP_216416185.1">
    <property type="nucleotide sequence ID" value="NZ_JAHLQK010000003.1"/>
</dbReference>
<feature type="domain" description="HTH crp-type" evidence="1">
    <location>
        <begin position="149"/>
        <end position="220"/>
    </location>
</feature>
<protein>
    <submittedName>
        <fullName evidence="2">Cyclic nucleotide-binding domain-containing protein</fullName>
    </submittedName>
</protein>
<evidence type="ECO:0000259" key="1">
    <source>
        <dbReference type="PROSITE" id="PS51063"/>
    </source>
</evidence>
<organism evidence="2 3">
    <name type="scientific">Alkaliphilus flagellatus</name>
    <dbReference type="NCBI Taxonomy" id="2841507"/>
    <lineage>
        <taxon>Bacteria</taxon>
        <taxon>Bacillati</taxon>
        <taxon>Bacillota</taxon>
        <taxon>Clostridia</taxon>
        <taxon>Peptostreptococcales</taxon>
        <taxon>Natronincolaceae</taxon>
        <taxon>Alkaliphilus</taxon>
    </lineage>
</organism>
<proteinExistence type="predicted"/>
<dbReference type="InterPro" id="IPR000595">
    <property type="entry name" value="cNMP-bd_dom"/>
</dbReference>
<name>A0ABS6G4Z0_9FIRM</name>
<keyword evidence="3" id="KW-1185">Reference proteome</keyword>
<gene>
    <name evidence="2" type="ORF">KQI88_08360</name>
</gene>
<evidence type="ECO:0000313" key="2">
    <source>
        <dbReference type="EMBL" id="MBU5676426.1"/>
    </source>
</evidence>
<dbReference type="CDD" id="cd00038">
    <property type="entry name" value="CAP_ED"/>
    <property type="match status" value="1"/>
</dbReference>
<evidence type="ECO:0000313" key="3">
    <source>
        <dbReference type="Proteomes" id="UP000779508"/>
    </source>
</evidence>
<dbReference type="InterPro" id="IPR012318">
    <property type="entry name" value="HTH_CRP"/>
</dbReference>
<dbReference type="EMBL" id="JAHLQK010000003">
    <property type="protein sequence ID" value="MBU5676426.1"/>
    <property type="molecule type" value="Genomic_DNA"/>
</dbReference>
<comment type="caution">
    <text evidence="2">The sequence shown here is derived from an EMBL/GenBank/DDBJ whole genome shotgun (WGS) entry which is preliminary data.</text>
</comment>
<dbReference type="Pfam" id="PF13545">
    <property type="entry name" value="HTH_Crp_2"/>
    <property type="match status" value="1"/>
</dbReference>
<reference evidence="2 3" key="1">
    <citation type="submission" date="2021-06" db="EMBL/GenBank/DDBJ databases">
        <authorList>
            <person name="Sun Q."/>
            <person name="Li D."/>
        </authorList>
    </citation>
    <scope>NUCLEOTIDE SEQUENCE [LARGE SCALE GENOMIC DNA]</scope>
    <source>
        <strain evidence="2 3">MSJ-5</strain>
    </source>
</reference>
<dbReference type="Proteomes" id="UP000779508">
    <property type="component" value="Unassembled WGS sequence"/>
</dbReference>
<sequence length="231" mass="27019">MKKIKDNKKLNYYISKYSIDQIFSIDMIPYMELFLFKRNEHICKSDEKIEHLFFFVEGKAKVYTLLSNGKSLLLCFNKPFKVIGDIEFIHYNIADSNVQVIEDTYCVGIPLENIREYVIDDPKFLRYMCSCLGEKLTRLSNYSSINLLYPLENRLSSYILAISSSTQKQEQNNIIFDGNLTEMSELLGTSYRHLLRTLNKLCSQGAIKKNQDYYEILNISKLEELAGELYK</sequence>
<accession>A0ABS6G4Z0</accession>
<dbReference type="PROSITE" id="PS51063">
    <property type="entry name" value="HTH_CRP_2"/>
    <property type="match status" value="1"/>
</dbReference>
<dbReference type="Pfam" id="PF00027">
    <property type="entry name" value="cNMP_binding"/>
    <property type="match status" value="1"/>
</dbReference>